<dbReference type="GeneID" id="22910834"/>
<reference evidence="2" key="1">
    <citation type="submission" date="2013-12" db="EMBL/GenBank/DDBJ databases">
        <authorList>
            <person name="Omoto C.K."/>
            <person name="Sibley D."/>
            <person name="Venepally P."/>
            <person name="Hadjithomas M."/>
            <person name="Karamycheva S."/>
            <person name="Brunk B."/>
            <person name="Roos D."/>
            <person name="Caler E."/>
            <person name="Lorenzi H."/>
        </authorList>
    </citation>
    <scope>NUCLEOTIDE SEQUENCE</scope>
</reference>
<protein>
    <submittedName>
        <fullName evidence="2">Uncharacterized protein</fullName>
    </submittedName>
</protein>
<feature type="region of interest" description="Disordered" evidence="1">
    <location>
        <begin position="1"/>
        <end position="28"/>
    </location>
</feature>
<name>A0A023BCD0_GRENI</name>
<gene>
    <name evidence="2" type="ORF">GNI_015530</name>
</gene>
<organism evidence="2 3">
    <name type="scientific">Gregarina niphandrodes</name>
    <name type="common">Septate eugregarine</name>
    <dbReference type="NCBI Taxonomy" id="110365"/>
    <lineage>
        <taxon>Eukaryota</taxon>
        <taxon>Sar</taxon>
        <taxon>Alveolata</taxon>
        <taxon>Apicomplexa</taxon>
        <taxon>Conoidasida</taxon>
        <taxon>Gregarinasina</taxon>
        <taxon>Eugregarinorida</taxon>
        <taxon>Gregarinidae</taxon>
        <taxon>Gregarina</taxon>
    </lineage>
</organism>
<dbReference type="EMBL" id="AFNH02000113">
    <property type="protein sequence ID" value="EZG83066.1"/>
    <property type="molecule type" value="Genomic_DNA"/>
</dbReference>
<keyword evidence="3" id="KW-1185">Reference proteome</keyword>
<proteinExistence type="predicted"/>
<evidence type="ECO:0000313" key="3">
    <source>
        <dbReference type="Proteomes" id="UP000019763"/>
    </source>
</evidence>
<accession>A0A023BCD0</accession>
<dbReference type="AlphaFoldDB" id="A0A023BCD0"/>
<dbReference type="Proteomes" id="UP000019763">
    <property type="component" value="Unassembled WGS sequence"/>
</dbReference>
<comment type="caution">
    <text evidence="2">The sequence shown here is derived from an EMBL/GenBank/DDBJ whole genome shotgun (WGS) entry which is preliminary data.</text>
</comment>
<evidence type="ECO:0000313" key="2">
    <source>
        <dbReference type="EMBL" id="EZG83066.1"/>
    </source>
</evidence>
<evidence type="ECO:0000256" key="1">
    <source>
        <dbReference type="SAM" id="MobiDB-lite"/>
    </source>
</evidence>
<dbReference type="RefSeq" id="XP_011128970.1">
    <property type="nucleotide sequence ID" value="XM_011130668.1"/>
</dbReference>
<sequence>MHAVAGRKFGEEEAGLLGNGQEQFGPATVGEDGAALLQLGDRARDEGDERIKAPRILQQLGARVTGQRAVGRERGRGAKSTGRRRYADWT</sequence>
<dbReference type="VEuPathDB" id="CryptoDB:GNI_015530"/>
<feature type="region of interest" description="Disordered" evidence="1">
    <location>
        <begin position="63"/>
        <end position="90"/>
    </location>
</feature>